<evidence type="ECO:0000259" key="4">
    <source>
        <dbReference type="PROSITE" id="PS50175"/>
    </source>
</evidence>
<evidence type="ECO:0000256" key="1">
    <source>
        <dbReference type="ARBA" id="ARBA00022670"/>
    </source>
</evidence>
<dbReference type="InterPro" id="IPR051458">
    <property type="entry name" value="Cyt/Met_Dipeptidase"/>
</dbReference>
<dbReference type="Gene3D" id="3.40.630.10">
    <property type="entry name" value="Zn peptidases"/>
    <property type="match status" value="1"/>
</dbReference>
<sequence>MTMVSQSLTAKALELTKAWCAIPSVRGNEAALTRQAGAIADWMKNELGADLIAATSSRGRPPVIHARLDVGAEHTVILYNMYDVMPADDAGWQAPPFEGGIVDLAGIGPSFVARGAENNKGPLAGMLQVVKDLADRGALGVNVEFLVEGEEESGSGALRDYLADPDCPVRPSSGGLFPSFCEYGGGPPRLYLGFSGIAKGRIRVCGGEWGGPSAAIHSSNAPWIANPSSRLVEALGHFGAPPTGRLGQIALDDEAKTIVAELAANFDPAAELKFRRTRRYAVAGDAEALLSHVLSTASATISSLSTSPASGDAVIPSAAEAGFDLRCPPSLDPADYLAAFRRTLSEKSLDGVVLDVADSYPGHRFSRQSPGAEALLAAYAETSVTPQVWPWAIGSAPGYAFAPHTRSFLIGGAGRGGNAHGIDEFLTLEGYPRFLKSVELWLDAMAGTKDR</sequence>
<dbReference type="Gene3D" id="3.30.70.360">
    <property type="match status" value="1"/>
</dbReference>
<comment type="caution">
    <text evidence="5">The sequence shown here is derived from an EMBL/GenBank/DDBJ whole genome shotgun (WGS) entry which is preliminary data.</text>
</comment>
<proteinExistence type="predicted"/>
<name>A0ABS4BMZ6_9HYPH</name>
<protein>
    <submittedName>
        <fullName evidence="5">M20/M25/M40 family metallo-hydrolase</fullName>
    </submittedName>
</protein>
<keyword evidence="2" id="KW-0479">Metal-binding</keyword>
<dbReference type="PANTHER" id="PTHR43270:SF4">
    <property type="entry name" value="CARNOSINE DIPEPTIDASE 2, ISOFORM A"/>
    <property type="match status" value="1"/>
</dbReference>
<dbReference type="Proteomes" id="UP000678276">
    <property type="component" value="Unassembled WGS sequence"/>
</dbReference>
<dbReference type="InterPro" id="IPR002933">
    <property type="entry name" value="Peptidase_M20"/>
</dbReference>
<keyword evidence="3" id="KW-0378">Hydrolase</keyword>
<dbReference type="PANTHER" id="PTHR43270">
    <property type="entry name" value="BETA-ALA-HIS DIPEPTIDASE"/>
    <property type="match status" value="1"/>
</dbReference>
<gene>
    <name evidence="5" type="ORF">J6595_21175</name>
</gene>
<dbReference type="InterPro" id="IPR001995">
    <property type="entry name" value="Peptidase_A2_cat"/>
</dbReference>
<keyword evidence="6" id="KW-1185">Reference proteome</keyword>
<evidence type="ECO:0000313" key="6">
    <source>
        <dbReference type="Proteomes" id="UP000678276"/>
    </source>
</evidence>
<dbReference type="SUPFAM" id="SSF53187">
    <property type="entry name" value="Zn-dependent exopeptidases"/>
    <property type="match status" value="1"/>
</dbReference>
<evidence type="ECO:0000256" key="2">
    <source>
        <dbReference type="ARBA" id="ARBA00022723"/>
    </source>
</evidence>
<organism evidence="5 6">
    <name type="scientific">Jiella mangrovi</name>
    <dbReference type="NCBI Taxonomy" id="2821407"/>
    <lineage>
        <taxon>Bacteria</taxon>
        <taxon>Pseudomonadati</taxon>
        <taxon>Pseudomonadota</taxon>
        <taxon>Alphaproteobacteria</taxon>
        <taxon>Hyphomicrobiales</taxon>
        <taxon>Aurantimonadaceae</taxon>
        <taxon>Jiella</taxon>
    </lineage>
</organism>
<evidence type="ECO:0000313" key="5">
    <source>
        <dbReference type="EMBL" id="MBP0618099.1"/>
    </source>
</evidence>
<evidence type="ECO:0000256" key="3">
    <source>
        <dbReference type="ARBA" id="ARBA00022801"/>
    </source>
</evidence>
<reference evidence="5 6" key="1">
    <citation type="submission" date="2021-04" db="EMBL/GenBank/DDBJ databases">
        <title>Whole genome sequence of Jiella sp. KSK16Y-1.</title>
        <authorList>
            <person name="Tuo L."/>
        </authorList>
    </citation>
    <scope>NUCLEOTIDE SEQUENCE [LARGE SCALE GENOMIC DNA]</scope>
    <source>
        <strain evidence="5 6">KSK16Y-1</strain>
    </source>
</reference>
<dbReference type="Pfam" id="PF01546">
    <property type="entry name" value="Peptidase_M20"/>
    <property type="match status" value="1"/>
</dbReference>
<feature type="domain" description="Peptidase A2" evidence="4">
    <location>
        <begin position="64"/>
        <end position="108"/>
    </location>
</feature>
<accession>A0ABS4BMZ6</accession>
<dbReference type="EMBL" id="JAGJCF010000025">
    <property type="protein sequence ID" value="MBP0618099.1"/>
    <property type="molecule type" value="Genomic_DNA"/>
</dbReference>
<keyword evidence="1" id="KW-0645">Protease</keyword>
<dbReference type="PROSITE" id="PS50175">
    <property type="entry name" value="ASP_PROT_RETROV"/>
    <property type="match status" value="1"/>
</dbReference>